<comment type="caution">
    <text evidence="1">The sequence shown here is derived from an EMBL/GenBank/DDBJ whole genome shotgun (WGS) entry which is preliminary data.</text>
</comment>
<keyword evidence="2" id="KW-1185">Reference proteome</keyword>
<dbReference type="AlphaFoldDB" id="A0AAV4PSQ5"/>
<name>A0AAV4PSQ5_9ARAC</name>
<accession>A0AAV4PSQ5</accession>
<evidence type="ECO:0000313" key="1">
    <source>
        <dbReference type="EMBL" id="GIY00079.1"/>
    </source>
</evidence>
<sequence length="78" mass="8828">MTSDRHQLSSAVLEQPLDDAESEVFNRSSEVVPDDQWPSSIKFNCLEQPLDAESEVFNRSSEVVPDKKFIAIIKFNSV</sequence>
<reference evidence="1 2" key="1">
    <citation type="submission" date="2021-06" db="EMBL/GenBank/DDBJ databases">
        <title>Caerostris darwini draft genome.</title>
        <authorList>
            <person name="Kono N."/>
            <person name="Arakawa K."/>
        </authorList>
    </citation>
    <scope>NUCLEOTIDE SEQUENCE [LARGE SCALE GENOMIC DNA]</scope>
</reference>
<protein>
    <submittedName>
        <fullName evidence="1">Uncharacterized protein</fullName>
    </submittedName>
</protein>
<evidence type="ECO:0000313" key="2">
    <source>
        <dbReference type="Proteomes" id="UP001054837"/>
    </source>
</evidence>
<organism evidence="1 2">
    <name type="scientific">Caerostris darwini</name>
    <dbReference type="NCBI Taxonomy" id="1538125"/>
    <lineage>
        <taxon>Eukaryota</taxon>
        <taxon>Metazoa</taxon>
        <taxon>Ecdysozoa</taxon>
        <taxon>Arthropoda</taxon>
        <taxon>Chelicerata</taxon>
        <taxon>Arachnida</taxon>
        <taxon>Araneae</taxon>
        <taxon>Araneomorphae</taxon>
        <taxon>Entelegynae</taxon>
        <taxon>Araneoidea</taxon>
        <taxon>Araneidae</taxon>
        <taxon>Caerostris</taxon>
    </lineage>
</organism>
<dbReference type="Proteomes" id="UP001054837">
    <property type="component" value="Unassembled WGS sequence"/>
</dbReference>
<proteinExistence type="predicted"/>
<gene>
    <name evidence="1" type="ORF">CDAR_417761</name>
</gene>
<dbReference type="EMBL" id="BPLQ01003390">
    <property type="protein sequence ID" value="GIY00079.1"/>
    <property type="molecule type" value="Genomic_DNA"/>
</dbReference>